<feature type="transmembrane region" description="Helical" evidence="8">
    <location>
        <begin position="173"/>
        <end position="194"/>
    </location>
</feature>
<feature type="transmembrane region" description="Helical" evidence="8">
    <location>
        <begin position="144"/>
        <end position="161"/>
    </location>
</feature>
<gene>
    <name evidence="9" type="ORF">EUA93_11385</name>
</gene>
<feature type="transmembrane region" description="Helical" evidence="8">
    <location>
        <begin position="319"/>
        <end position="343"/>
    </location>
</feature>
<proteinExistence type="inferred from homology"/>
<comment type="caution">
    <text evidence="9">The sequence shown here is derived from an EMBL/GenBank/DDBJ whole genome shotgun (WGS) entry which is preliminary data.</text>
</comment>
<evidence type="ECO:0000256" key="3">
    <source>
        <dbReference type="ARBA" id="ARBA00022475"/>
    </source>
</evidence>
<evidence type="ECO:0000256" key="8">
    <source>
        <dbReference type="SAM" id="Phobius"/>
    </source>
</evidence>
<dbReference type="Proteomes" id="UP000294071">
    <property type="component" value="Unassembled WGS sequence"/>
</dbReference>
<protein>
    <submittedName>
        <fullName evidence="9">Lipopolysaccharide biosynthesis protein</fullName>
    </submittedName>
</protein>
<organism evidence="9 10">
    <name type="scientific">Nocardioides oleivorans</name>
    <dbReference type="NCBI Taxonomy" id="273676"/>
    <lineage>
        <taxon>Bacteria</taxon>
        <taxon>Bacillati</taxon>
        <taxon>Actinomycetota</taxon>
        <taxon>Actinomycetes</taxon>
        <taxon>Propionibacteriales</taxon>
        <taxon>Nocardioidaceae</taxon>
        <taxon>Nocardioides</taxon>
    </lineage>
</organism>
<dbReference type="EMBL" id="SDWT01000001">
    <property type="protein sequence ID" value="RYB94897.1"/>
    <property type="molecule type" value="Genomic_DNA"/>
</dbReference>
<evidence type="ECO:0000256" key="6">
    <source>
        <dbReference type="ARBA" id="ARBA00023136"/>
    </source>
</evidence>
<feature type="transmembrane region" description="Helical" evidence="8">
    <location>
        <begin position="71"/>
        <end position="96"/>
    </location>
</feature>
<evidence type="ECO:0000256" key="4">
    <source>
        <dbReference type="ARBA" id="ARBA00022692"/>
    </source>
</evidence>
<keyword evidence="5 8" id="KW-1133">Transmembrane helix</keyword>
<evidence type="ECO:0000313" key="9">
    <source>
        <dbReference type="EMBL" id="RYB94897.1"/>
    </source>
</evidence>
<dbReference type="AlphaFoldDB" id="A0A4Q2S081"/>
<feature type="transmembrane region" description="Helical" evidence="8">
    <location>
        <begin position="40"/>
        <end position="65"/>
    </location>
</feature>
<dbReference type="CDD" id="cd13127">
    <property type="entry name" value="MATE_tuaB_like"/>
    <property type="match status" value="1"/>
</dbReference>
<feature type="transmembrane region" description="Helical" evidence="8">
    <location>
        <begin position="232"/>
        <end position="253"/>
    </location>
</feature>
<feature type="transmembrane region" description="Helical" evidence="8">
    <location>
        <begin position="441"/>
        <end position="461"/>
    </location>
</feature>
<evidence type="ECO:0000256" key="2">
    <source>
        <dbReference type="ARBA" id="ARBA00007430"/>
    </source>
</evidence>
<keyword evidence="4 8" id="KW-0812">Transmembrane</keyword>
<dbReference type="PANTHER" id="PTHR30250:SF10">
    <property type="entry name" value="LIPOPOLYSACCHARIDE BIOSYNTHESIS PROTEIN WZXC"/>
    <property type="match status" value="1"/>
</dbReference>
<feature type="transmembrane region" description="Helical" evidence="8">
    <location>
        <begin position="383"/>
        <end position="402"/>
    </location>
</feature>
<name>A0A4Q2S081_9ACTN</name>
<sequence>MSGDPVDNEVEIETDTGTETETETEQAAEQDLRRDIGRGVVWAAAGNIVMRVAGILVTAVVARIFSPDEFGVFAIALAVFVVVTSLAELGMASAVARSVMEPDEIAGTVSSISILVSFTLATLMAVFAGPLASLLGMPAAAGPLRVMSICLALTGLFAVPGAQLVRGFRQDRILIGTLAGFVPANVVLVVLALLGQGATAFAWSRVVGQVVTGLVFVYFLERRYRPEWRRGLVGPLMRFGLPLALANLINWTLLNADYLVLGRLLTAEQVGVYMIAFNVANWTTAVLGSVLNGVVLPAFGRVGDDRERLVESLVSATRLVALVAFPIAFCTVAMAPSLVHTVFGAQWDAAGPVLSVLAVYGACFAFTLLYVNLLVAIGATTQLLLVQVAWITALVPAMIWGIEVGGLVGAAWAHVVVVLLVSVPGYLWAMRSGLGPLPAAMGRALLRPAGAAAVAGAAAWVCDRVIDGPGMGLLTGGLVAVAVYLVAARSMIEHDLPEVGRLLRRLPGRRPRHRGAHR</sequence>
<dbReference type="GO" id="GO:0005886">
    <property type="term" value="C:plasma membrane"/>
    <property type="evidence" value="ECO:0007669"/>
    <property type="project" value="UniProtKB-SubCell"/>
</dbReference>
<keyword evidence="6 8" id="KW-0472">Membrane</keyword>
<comment type="similarity">
    <text evidence="2">Belongs to the polysaccharide synthase family.</text>
</comment>
<dbReference type="PANTHER" id="PTHR30250">
    <property type="entry name" value="PST FAMILY PREDICTED COLANIC ACID TRANSPORTER"/>
    <property type="match status" value="1"/>
</dbReference>
<dbReference type="InterPro" id="IPR050833">
    <property type="entry name" value="Poly_Biosynth_Transport"/>
</dbReference>
<keyword evidence="3" id="KW-1003">Cell membrane</keyword>
<accession>A0A4Q2S081</accession>
<reference evidence="9 10" key="1">
    <citation type="submission" date="2019-01" db="EMBL/GenBank/DDBJ databases">
        <title>Novel species of Nocardioides.</title>
        <authorList>
            <person name="Liu Q."/>
            <person name="Xin Y.-H."/>
        </authorList>
    </citation>
    <scope>NUCLEOTIDE SEQUENCE [LARGE SCALE GENOMIC DNA]</scope>
    <source>
        <strain evidence="9 10">CGMCC 4.6882</strain>
    </source>
</reference>
<feature type="transmembrane region" description="Helical" evidence="8">
    <location>
        <begin position="273"/>
        <end position="299"/>
    </location>
</feature>
<comment type="subcellular location">
    <subcellularLocation>
        <location evidence="1">Cell membrane</location>
        <topology evidence="1">Multi-pass membrane protein</topology>
    </subcellularLocation>
</comment>
<evidence type="ECO:0000256" key="7">
    <source>
        <dbReference type="SAM" id="MobiDB-lite"/>
    </source>
</evidence>
<feature type="transmembrane region" description="Helical" evidence="8">
    <location>
        <begin position="349"/>
        <end position="371"/>
    </location>
</feature>
<feature type="compositionally biased region" description="Acidic residues" evidence="7">
    <location>
        <begin position="1"/>
        <end position="28"/>
    </location>
</feature>
<dbReference type="OrthoDB" id="9770347at2"/>
<evidence type="ECO:0000256" key="1">
    <source>
        <dbReference type="ARBA" id="ARBA00004651"/>
    </source>
</evidence>
<feature type="transmembrane region" description="Helical" evidence="8">
    <location>
        <begin position="108"/>
        <end position="132"/>
    </location>
</feature>
<feature type="transmembrane region" description="Helical" evidence="8">
    <location>
        <begin position="473"/>
        <end position="492"/>
    </location>
</feature>
<keyword evidence="10" id="KW-1185">Reference proteome</keyword>
<feature type="transmembrane region" description="Helical" evidence="8">
    <location>
        <begin position="200"/>
        <end position="220"/>
    </location>
</feature>
<evidence type="ECO:0000256" key="5">
    <source>
        <dbReference type="ARBA" id="ARBA00022989"/>
    </source>
</evidence>
<feature type="region of interest" description="Disordered" evidence="7">
    <location>
        <begin position="1"/>
        <end position="30"/>
    </location>
</feature>
<feature type="transmembrane region" description="Helical" evidence="8">
    <location>
        <begin position="408"/>
        <end position="429"/>
    </location>
</feature>
<evidence type="ECO:0000313" key="10">
    <source>
        <dbReference type="Proteomes" id="UP000294071"/>
    </source>
</evidence>
<dbReference type="Pfam" id="PF13440">
    <property type="entry name" value="Polysacc_synt_3"/>
    <property type="match status" value="1"/>
</dbReference>